<evidence type="ECO:0000313" key="13">
    <source>
        <dbReference type="Proteomes" id="UP000283589"/>
    </source>
</evidence>
<dbReference type="Gene3D" id="3.90.226.10">
    <property type="entry name" value="2-enoyl-CoA Hydratase, Chain A, domain 1"/>
    <property type="match status" value="1"/>
</dbReference>
<evidence type="ECO:0000256" key="3">
    <source>
        <dbReference type="ARBA" id="ARBA00022490"/>
    </source>
</evidence>
<dbReference type="InterPro" id="IPR011042">
    <property type="entry name" value="6-blade_b-propeller_TolB-like"/>
</dbReference>
<dbReference type="InterPro" id="IPR036034">
    <property type="entry name" value="PDZ_sf"/>
</dbReference>
<dbReference type="SUPFAM" id="SSF50156">
    <property type="entry name" value="PDZ domain-like"/>
    <property type="match status" value="1"/>
</dbReference>
<dbReference type="InterPro" id="IPR005151">
    <property type="entry name" value="Tail-specific_protease"/>
</dbReference>
<keyword evidence="5 7" id="KW-0378">Hydrolase</keyword>
<dbReference type="CDD" id="cd07562">
    <property type="entry name" value="Peptidase_S41_TRI"/>
    <property type="match status" value="1"/>
</dbReference>
<dbReference type="Pfam" id="PF14684">
    <property type="entry name" value="Tricorn_C1"/>
    <property type="match status" value="1"/>
</dbReference>
<dbReference type="SUPFAM" id="SSF82171">
    <property type="entry name" value="DPP6 N-terminal domain-like"/>
    <property type="match status" value="1"/>
</dbReference>
<dbReference type="EMBL" id="QRZA01000011">
    <property type="protein sequence ID" value="RGV33733.1"/>
    <property type="molecule type" value="Genomic_DNA"/>
</dbReference>
<dbReference type="GO" id="GO:0006508">
    <property type="term" value="P:proteolysis"/>
    <property type="evidence" value="ECO:0007669"/>
    <property type="project" value="UniProtKB-UniRule"/>
</dbReference>
<dbReference type="PIRSF" id="PIRSF036421">
    <property type="entry name" value="Tricorn_protease"/>
    <property type="match status" value="1"/>
</dbReference>
<dbReference type="PANTHER" id="PTHR43253">
    <property type="entry name" value="TRICORN PROTEASE HOMOLOG 2-RELATED"/>
    <property type="match status" value="1"/>
</dbReference>
<feature type="domain" description="Tricorn protease C1" evidence="11">
    <location>
        <begin position="707"/>
        <end position="764"/>
    </location>
</feature>
<evidence type="ECO:0000259" key="10">
    <source>
        <dbReference type="Pfam" id="PF03572"/>
    </source>
</evidence>
<keyword evidence="4 7" id="KW-0645">Protease</keyword>
<protein>
    <recommendedName>
        <fullName evidence="7">Tricorn protease homolog</fullName>
        <ecNumber evidence="7">3.4.21.-</ecNumber>
    </recommendedName>
</protein>
<gene>
    <name evidence="12" type="ORF">DWW18_10030</name>
</gene>
<dbReference type="RefSeq" id="WP_118260382.1">
    <property type="nucleotide sequence ID" value="NZ_CALBWO010000071.1"/>
</dbReference>
<dbReference type="GO" id="GO:0005737">
    <property type="term" value="C:cytoplasm"/>
    <property type="evidence" value="ECO:0007669"/>
    <property type="project" value="UniProtKB-SubCell"/>
</dbReference>
<proteinExistence type="inferred from homology"/>
<feature type="domain" description="Tail specific protease" evidence="10">
    <location>
        <begin position="898"/>
        <end position="1053"/>
    </location>
</feature>
<dbReference type="InterPro" id="IPR012393">
    <property type="entry name" value="Tricorn_protease"/>
</dbReference>
<name>A0A412X0P2_9BACT</name>
<organism evidence="12 13">
    <name type="scientific">Butyricimonas virosa</name>
    <dbReference type="NCBI Taxonomy" id="544645"/>
    <lineage>
        <taxon>Bacteria</taxon>
        <taxon>Pseudomonadati</taxon>
        <taxon>Bacteroidota</taxon>
        <taxon>Bacteroidia</taxon>
        <taxon>Bacteroidales</taxon>
        <taxon>Odoribacteraceae</taxon>
        <taxon>Butyricimonas</taxon>
    </lineage>
</organism>
<evidence type="ECO:0000256" key="1">
    <source>
        <dbReference type="ARBA" id="ARBA00004496"/>
    </source>
</evidence>
<comment type="function">
    <text evidence="7">Degrades oligopeptides.</text>
</comment>
<dbReference type="Gene3D" id="3.30.750.44">
    <property type="match status" value="1"/>
</dbReference>
<dbReference type="EC" id="3.4.21.-" evidence="7"/>
<evidence type="ECO:0000259" key="11">
    <source>
        <dbReference type="Pfam" id="PF14684"/>
    </source>
</evidence>
<dbReference type="AlphaFoldDB" id="A0A412X0P2"/>
<keyword evidence="9" id="KW-0175">Coiled coil</keyword>
<reference evidence="12 13" key="1">
    <citation type="submission" date="2018-08" db="EMBL/GenBank/DDBJ databases">
        <title>A genome reference for cultivated species of the human gut microbiota.</title>
        <authorList>
            <person name="Zou Y."/>
            <person name="Xue W."/>
            <person name="Luo G."/>
        </authorList>
    </citation>
    <scope>NUCLEOTIDE SEQUENCE [LARGE SCALE GENOMIC DNA]</scope>
    <source>
        <strain evidence="12 13">AF14-49</strain>
    </source>
</reference>
<dbReference type="Gene3D" id="2.120.10.60">
    <property type="entry name" value="Tricorn protease N-terminal domain"/>
    <property type="match status" value="2"/>
</dbReference>
<evidence type="ECO:0000256" key="8">
    <source>
        <dbReference type="PIRSR" id="PIRSR036421-1"/>
    </source>
</evidence>
<feature type="active site" description="Charge relay system" evidence="8">
    <location>
        <position position="770"/>
    </location>
</feature>
<evidence type="ECO:0000256" key="5">
    <source>
        <dbReference type="ARBA" id="ARBA00022801"/>
    </source>
</evidence>
<dbReference type="Pfam" id="PF03572">
    <property type="entry name" value="Peptidase_S41"/>
    <property type="match status" value="1"/>
</dbReference>
<evidence type="ECO:0000256" key="2">
    <source>
        <dbReference type="ARBA" id="ARBA00008524"/>
    </source>
</evidence>
<accession>A0A412X0P2</accession>
<comment type="caution">
    <text evidence="12">The sequence shown here is derived from an EMBL/GenBank/DDBJ whole genome shotgun (WGS) entry which is preliminary data.</text>
</comment>
<dbReference type="GO" id="GO:0008236">
    <property type="term" value="F:serine-type peptidase activity"/>
    <property type="evidence" value="ECO:0007669"/>
    <property type="project" value="UniProtKB-UniRule"/>
</dbReference>
<dbReference type="Gene3D" id="2.120.10.30">
    <property type="entry name" value="TolB, C-terminal domain"/>
    <property type="match status" value="1"/>
</dbReference>
<evidence type="ECO:0000256" key="4">
    <source>
        <dbReference type="ARBA" id="ARBA00022670"/>
    </source>
</evidence>
<dbReference type="InterPro" id="IPR028204">
    <property type="entry name" value="Tricorn_C1"/>
</dbReference>
<evidence type="ECO:0000256" key="9">
    <source>
        <dbReference type="SAM" id="Coils"/>
    </source>
</evidence>
<keyword evidence="3 7" id="KW-0963">Cytoplasm</keyword>
<feature type="coiled-coil region" evidence="9">
    <location>
        <begin position="555"/>
        <end position="582"/>
    </location>
</feature>
<evidence type="ECO:0000256" key="6">
    <source>
        <dbReference type="ARBA" id="ARBA00022825"/>
    </source>
</evidence>
<comment type="similarity">
    <text evidence="2 7">Belongs to the peptidase S41B family.</text>
</comment>
<feature type="active site" description="Nucleophile" evidence="8">
    <location>
        <position position="986"/>
    </location>
</feature>
<sequence length="1083" mass="122014">MNKIVLTITFLLVAFFVQAGPLWMRYPKISPDGKQIAFSYKGDIYVVPAEGGEARQLTTHPAYESYPVWSPDGKQIAFTSDRNGNFDIFVMSARGGDARQVTTNSAREIPYTFTPDGKEIIYGAQMSDPAQSALFPAGSMTELYAISVDGGRPRQILATPAEEICFFKSGDAFLYQDKKGGENEWRKHHTSSITRDIYRYDMKSGKHTRLIDRAGEDRSPVLSPDEQKVYFLSEREGAFNVYSFPVADPSAVKAETSFKTHPVRFLSIAGSGRLCFGYDGEIYVKDASGSPKKVKVDIIGDNAKDNIASLRFTSGATSATVSPDGKQVAMIIRGDVFVTSTDYTTTKQITTTPEGEKWLSFAPDNRTIAYASERGGNWNIYTAKIAREEEVNFPNATLIEEEAVLPASTKERFAPQFSPDGKELAFIEDRTKLMVVDLKTKKVRQVADDKYQYRTGDGFTYTWSPDGKWFAMEIIGNRHDPYSDIAIVSADGKGEVVNLTNSGYFDSNPRWVLDGNAILFSSERYGMRNHASWGSLQDVMIVFMNQDAYDKFRLNKEDYELLKEEEKRIASLKNKEQKEDQKDKKGETKLAVKEKKNIEVELKGIEDRVMRLTPNSSQLGDAILSKSGDKLYYMASFEGGMDLWVSDLRSRSTKVMHKLNSGWASLEMDKDGKDLFLLGGRSMQKISLGSERRSPITYSAEMKLDQAAERAYMFDRVRRQEAKRFYEKNMHGVDWAKMTKVYEKFLPYINNNYDFSELLSELLGELNVSHTGSGYRPGSRGEATAELGLLLNVNYSKDGLLVDEVLEKGPFDNVRSKLKAGMVIEKIDGQAVKAGEDYYPLLRGKSGKRVLFSIYDPSTKERWDEVIEPISKGTMNELLYRRWVKQRAADVDRLSGGRLGYVHISSMDDPSFRSVYADILGKYNDREGIVIDTRFNGGGRLHEDIEILFSGKKYFTQVVRGREACDMPSRRWNKPSIMVTCEANYSNAHGTPWVYQHQGIGKVVGMPVPGTMTSVSWETLQDPTLYFGIPIVGYRLPDGSYLENKQLEPDVKIANSPEKIIKGEDEQLKTAVKELLKEIDSKK</sequence>
<dbReference type="Proteomes" id="UP000283589">
    <property type="component" value="Unassembled WGS sequence"/>
</dbReference>
<dbReference type="Pfam" id="PF26550">
    <property type="entry name" value="Tricorn_2nd"/>
    <property type="match status" value="1"/>
</dbReference>
<dbReference type="InterPro" id="IPR029045">
    <property type="entry name" value="ClpP/crotonase-like_dom_sf"/>
</dbReference>
<comment type="subcellular location">
    <subcellularLocation>
        <location evidence="1 7">Cytoplasm</location>
    </subcellularLocation>
</comment>
<evidence type="ECO:0000313" key="12">
    <source>
        <dbReference type="EMBL" id="RGV33733.1"/>
    </source>
</evidence>
<dbReference type="SUPFAM" id="SSF69304">
    <property type="entry name" value="Tricorn protease N-terminal domain"/>
    <property type="match status" value="1"/>
</dbReference>
<dbReference type="Gene3D" id="2.30.42.10">
    <property type="match status" value="1"/>
</dbReference>
<dbReference type="PANTHER" id="PTHR43253:SF1">
    <property type="entry name" value="TRICORN PROTEASE HOMOLOG 2-RELATED"/>
    <property type="match status" value="1"/>
</dbReference>
<dbReference type="Pfam" id="PF26549">
    <property type="entry name" value="Tricorn_N"/>
    <property type="match status" value="1"/>
</dbReference>
<dbReference type="SUPFAM" id="SSF52096">
    <property type="entry name" value="ClpP/crotonase"/>
    <property type="match status" value="1"/>
</dbReference>
<evidence type="ECO:0000256" key="7">
    <source>
        <dbReference type="PIRNR" id="PIRNR036421"/>
    </source>
</evidence>
<dbReference type="STRING" id="1121130.GCA_000519105_01617"/>
<keyword evidence="6 7" id="KW-0720">Serine protease</keyword>
<feature type="active site" description="Charge relay system" evidence="8">
    <location>
        <position position="1043"/>
    </location>
</feature>